<name>A0A1F4V0G6_UNCKA</name>
<dbReference type="STRING" id="1802610.A2W32_02225"/>
<evidence type="ECO:0000313" key="2">
    <source>
        <dbReference type="Proteomes" id="UP000177371"/>
    </source>
</evidence>
<protein>
    <submittedName>
        <fullName evidence="1">Uncharacterized protein</fullName>
    </submittedName>
</protein>
<dbReference type="EMBL" id="MEUT01000035">
    <property type="protein sequence ID" value="OGC50694.1"/>
    <property type="molecule type" value="Genomic_DNA"/>
</dbReference>
<comment type="caution">
    <text evidence="1">The sequence shown here is derived from an EMBL/GenBank/DDBJ whole genome shotgun (WGS) entry which is preliminary data.</text>
</comment>
<sequence>MVTGRFALAPKYRRDEDSLADTAIEEIELDEENLAPERLAKALEATISGETKYLEKSVLVTIGDVRAAAIEAPPARSAEKILAVLDESVEIIETRIKRAKAYIEGEVNADTVAAAEHMARARFERMSAEFNKAKTGQDEAGLAETKAGVKDAALALLKIKEDKESLETV</sequence>
<reference evidence="1 2" key="1">
    <citation type="journal article" date="2016" name="Nat. Commun.">
        <title>Thousands of microbial genomes shed light on interconnected biogeochemical processes in an aquifer system.</title>
        <authorList>
            <person name="Anantharaman K."/>
            <person name="Brown C.T."/>
            <person name="Hug L.A."/>
            <person name="Sharon I."/>
            <person name="Castelle C.J."/>
            <person name="Probst A.J."/>
            <person name="Thomas B.C."/>
            <person name="Singh A."/>
            <person name="Wilkins M.J."/>
            <person name="Karaoz U."/>
            <person name="Brodie E.L."/>
            <person name="Williams K.H."/>
            <person name="Hubbard S.S."/>
            <person name="Banfield J.F."/>
        </authorList>
    </citation>
    <scope>NUCLEOTIDE SEQUENCE [LARGE SCALE GENOMIC DNA]</scope>
</reference>
<accession>A0A1F4V0G6</accession>
<dbReference type="Proteomes" id="UP000177371">
    <property type="component" value="Unassembled WGS sequence"/>
</dbReference>
<gene>
    <name evidence="1" type="ORF">A2W32_02225</name>
</gene>
<evidence type="ECO:0000313" key="1">
    <source>
        <dbReference type="EMBL" id="OGC50694.1"/>
    </source>
</evidence>
<proteinExistence type="predicted"/>
<organism evidence="1 2">
    <name type="scientific">candidate division WWE3 bacterium RBG_16_37_10</name>
    <dbReference type="NCBI Taxonomy" id="1802610"/>
    <lineage>
        <taxon>Bacteria</taxon>
        <taxon>Katanobacteria</taxon>
    </lineage>
</organism>
<dbReference type="AlphaFoldDB" id="A0A1F4V0G6"/>